<dbReference type="GO" id="GO:0016705">
    <property type="term" value="F:oxidoreductase activity, acting on paired donors, with incorporation or reduction of molecular oxygen"/>
    <property type="evidence" value="ECO:0007669"/>
    <property type="project" value="InterPro"/>
</dbReference>
<dbReference type="SUPFAM" id="SSF48264">
    <property type="entry name" value="Cytochrome P450"/>
    <property type="match status" value="1"/>
</dbReference>
<dbReference type="EnsemblPlants" id="PGSC0003DMT400045954">
    <property type="protein sequence ID" value="PGSC0003DMT400045954"/>
    <property type="gene ID" value="PGSC0003DMG400017826"/>
</dbReference>
<keyword evidence="5" id="KW-0408">Iron</keyword>
<dbReference type="GO" id="GO:0005506">
    <property type="term" value="F:iron ion binding"/>
    <property type="evidence" value="ECO:0007669"/>
    <property type="project" value="InterPro"/>
</dbReference>
<reference evidence="6" key="2">
    <citation type="submission" date="2015-06" db="UniProtKB">
        <authorList>
            <consortium name="EnsemblPlants"/>
        </authorList>
    </citation>
    <scope>IDENTIFICATION</scope>
    <source>
        <strain evidence="6">DM1-3 516 R44</strain>
    </source>
</reference>
<dbReference type="InParanoid" id="M1BIF5"/>
<evidence type="ECO:0000256" key="3">
    <source>
        <dbReference type="ARBA" id="ARBA00022723"/>
    </source>
</evidence>
<evidence type="ECO:0000313" key="6">
    <source>
        <dbReference type="EnsemblPlants" id="PGSC0003DMT400045954"/>
    </source>
</evidence>
<accession>M1BIF5</accession>
<dbReference type="AlphaFoldDB" id="M1BIF5"/>
<reference evidence="7" key="1">
    <citation type="journal article" date="2011" name="Nature">
        <title>Genome sequence and analysis of the tuber crop potato.</title>
        <authorList>
            <consortium name="The Potato Genome Sequencing Consortium"/>
        </authorList>
    </citation>
    <scope>NUCLEOTIDE SEQUENCE [LARGE SCALE GENOMIC DNA]</scope>
    <source>
        <strain evidence="7">cv. DM1-3 516 R44</strain>
    </source>
</reference>
<dbReference type="InterPro" id="IPR036396">
    <property type="entry name" value="Cyt_P450_sf"/>
</dbReference>
<dbReference type="PRINTS" id="PR00463">
    <property type="entry name" value="EP450I"/>
</dbReference>
<comment type="cofactor">
    <cofactor evidence="1">
        <name>heme</name>
        <dbReference type="ChEBI" id="CHEBI:30413"/>
    </cofactor>
</comment>
<keyword evidence="7" id="KW-1185">Reference proteome</keyword>
<dbReference type="eggNOG" id="KOG0157">
    <property type="taxonomic scope" value="Eukaryota"/>
</dbReference>
<evidence type="ECO:0000256" key="1">
    <source>
        <dbReference type="ARBA" id="ARBA00001971"/>
    </source>
</evidence>
<dbReference type="PRINTS" id="PR00385">
    <property type="entry name" value="P450"/>
</dbReference>
<sequence>MYIMGHVKFQTLLERNMWDIIENGLRPILDVFAEQGTLFDLQEIFHRFSFDAISKLLLDHDPKSLSIDLPHVPCEKAFSDAADALLYRRILPEDCWKLQNWLRIGKEKKLIQAWETFDKFLYPCILRNQEELMHKSTINDEEFTFLNEYIKMYNQRKDGDLGTLQTILRDIFLSLIFAGRDTTSVALTWIFWLLAKNPLVEKMIREEIQQQLNLKKGENLKFFEIYKTPKLVYLHGALCETLRLFPSVAIEHRYIQL</sequence>
<proteinExistence type="inferred from homology"/>
<dbReference type="Pfam" id="PF00067">
    <property type="entry name" value="p450"/>
    <property type="match status" value="1"/>
</dbReference>
<dbReference type="Gene3D" id="1.10.630.10">
    <property type="entry name" value="Cytochrome P450"/>
    <property type="match status" value="1"/>
</dbReference>
<dbReference type="Gramene" id="PGSC0003DMT400045954">
    <property type="protein sequence ID" value="PGSC0003DMT400045954"/>
    <property type="gene ID" value="PGSC0003DMG400017826"/>
</dbReference>
<evidence type="ECO:0000313" key="7">
    <source>
        <dbReference type="Proteomes" id="UP000011115"/>
    </source>
</evidence>
<protein>
    <submittedName>
        <fullName evidence="6">Cytochrome P450</fullName>
    </submittedName>
</protein>
<dbReference type="InterPro" id="IPR002401">
    <property type="entry name" value="Cyt_P450_E_grp-I"/>
</dbReference>
<dbReference type="InterPro" id="IPR001128">
    <property type="entry name" value="Cyt_P450"/>
</dbReference>
<dbReference type="GO" id="GO:0020037">
    <property type="term" value="F:heme binding"/>
    <property type="evidence" value="ECO:0007669"/>
    <property type="project" value="InterPro"/>
</dbReference>
<dbReference type="HOGENOM" id="CLU_001570_27_6_1"/>
<evidence type="ECO:0000256" key="4">
    <source>
        <dbReference type="ARBA" id="ARBA00023002"/>
    </source>
</evidence>
<organism evidence="6 7">
    <name type="scientific">Solanum tuberosum</name>
    <name type="common">Potato</name>
    <dbReference type="NCBI Taxonomy" id="4113"/>
    <lineage>
        <taxon>Eukaryota</taxon>
        <taxon>Viridiplantae</taxon>
        <taxon>Streptophyta</taxon>
        <taxon>Embryophyta</taxon>
        <taxon>Tracheophyta</taxon>
        <taxon>Spermatophyta</taxon>
        <taxon>Magnoliopsida</taxon>
        <taxon>eudicotyledons</taxon>
        <taxon>Gunneridae</taxon>
        <taxon>Pentapetalae</taxon>
        <taxon>asterids</taxon>
        <taxon>lamiids</taxon>
        <taxon>Solanales</taxon>
        <taxon>Solanaceae</taxon>
        <taxon>Solanoideae</taxon>
        <taxon>Solaneae</taxon>
        <taxon>Solanum</taxon>
    </lineage>
</organism>
<keyword evidence="4" id="KW-0560">Oxidoreductase</keyword>
<evidence type="ECO:0000256" key="5">
    <source>
        <dbReference type="ARBA" id="ARBA00023004"/>
    </source>
</evidence>
<name>M1BIF5_SOLTU</name>
<dbReference type="OMA" id="MNIGTEM"/>
<evidence type="ECO:0000256" key="2">
    <source>
        <dbReference type="ARBA" id="ARBA00010617"/>
    </source>
</evidence>
<dbReference type="PANTHER" id="PTHR24296">
    <property type="entry name" value="CYTOCHROME P450"/>
    <property type="match status" value="1"/>
</dbReference>
<keyword evidence="3" id="KW-0479">Metal-binding</keyword>
<dbReference type="GO" id="GO:0004497">
    <property type="term" value="F:monooxygenase activity"/>
    <property type="evidence" value="ECO:0007669"/>
    <property type="project" value="InterPro"/>
</dbReference>
<dbReference type="PaxDb" id="4113-PGSC0003DMT400045954"/>
<comment type="similarity">
    <text evidence="2">Belongs to the cytochrome P450 family.</text>
</comment>
<dbReference type="Proteomes" id="UP000011115">
    <property type="component" value="Unassembled WGS sequence"/>
</dbReference>